<accession>A0A232EJM7</accession>
<evidence type="ECO:0000256" key="1">
    <source>
        <dbReference type="SAM" id="MobiDB-lite"/>
    </source>
</evidence>
<protein>
    <submittedName>
        <fullName evidence="2">Uncharacterized protein</fullName>
    </submittedName>
</protein>
<feature type="region of interest" description="Disordered" evidence="1">
    <location>
        <begin position="210"/>
        <end position="234"/>
    </location>
</feature>
<name>A0A232EJM7_9HYME</name>
<evidence type="ECO:0000313" key="3">
    <source>
        <dbReference type="Proteomes" id="UP000215335"/>
    </source>
</evidence>
<sequence>MSTNNISHHDIGIPTGRKILCPTRDLNYYSVVELRIRAFPKFLDSVTFLPQTRVVLSRGLVSCTILLSNESNKLFLLITQLLRTDYYISNYAPFETNYDASTRAGHPIGNNGLSFIMIVITGNMFNVKIGVILWHPTKILLLFSLMNLYTSEGTCINTVVSLQWFRLVYHLSIECPSIKIDVKKKRSDKRRLLELEEFAQECCESQEKRKKHDFVSPEQDITPSSDDMKTLCGY</sequence>
<keyword evidence="3" id="KW-1185">Reference proteome</keyword>
<proteinExistence type="predicted"/>
<dbReference type="EMBL" id="NNAY01003976">
    <property type="protein sequence ID" value="OXU18545.1"/>
    <property type="molecule type" value="Genomic_DNA"/>
</dbReference>
<dbReference type="AlphaFoldDB" id="A0A232EJM7"/>
<evidence type="ECO:0000313" key="2">
    <source>
        <dbReference type="EMBL" id="OXU18545.1"/>
    </source>
</evidence>
<organism evidence="2 3">
    <name type="scientific">Trichomalopsis sarcophagae</name>
    <dbReference type="NCBI Taxonomy" id="543379"/>
    <lineage>
        <taxon>Eukaryota</taxon>
        <taxon>Metazoa</taxon>
        <taxon>Ecdysozoa</taxon>
        <taxon>Arthropoda</taxon>
        <taxon>Hexapoda</taxon>
        <taxon>Insecta</taxon>
        <taxon>Pterygota</taxon>
        <taxon>Neoptera</taxon>
        <taxon>Endopterygota</taxon>
        <taxon>Hymenoptera</taxon>
        <taxon>Apocrita</taxon>
        <taxon>Proctotrupomorpha</taxon>
        <taxon>Chalcidoidea</taxon>
        <taxon>Pteromalidae</taxon>
        <taxon>Pteromalinae</taxon>
        <taxon>Trichomalopsis</taxon>
    </lineage>
</organism>
<reference evidence="2 3" key="1">
    <citation type="journal article" date="2017" name="Curr. Biol.">
        <title>The Evolution of Venom by Co-option of Single-Copy Genes.</title>
        <authorList>
            <person name="Martinson E.O."/>
            <person name="Mrinalini"/>
            <person name="Kelkar Y.D."/>
            <person name="Chang C.H."/>
            <person name="Werren J.H."/>
        </authorList>
    </citation>
    <scope>NUCLEOTIDE SEQUENCE [LARGE SCALE GENOMIC DNA]</scope>
    <source>
        <strain evidence="2 3">Alberta</strain>
        <tissue evidence="2">Whole body</tissue>
    </source>
</reference>
<gene>
    <name evidence="2" type="ORF">TSAR_001160</name>
</gene>
<comment type="caution">
    <text evidence="2">The sequence shown here is derived from an EMBL/GenBank/DDBJ whole genome shotgun (WGS) entry which is preliminary data.</text>
</comment>
<dbReference type="Proteomes" id="UP000215335">
    <property type="component" value="Unassembled WGS sequence"/>
</dbReference>